<keyword evidence="3 5" id="KW-0698">rRNA processing</keyword>
<protein>
    <recommendedName>
        <fullName evidence="5">Ribosome maturation factor RimM</fullName>
    </recommendedName>
</protein>
<sequence>MIDKFRVGVITKTHGIKGEVSVFPTTDDNDRFEYLEKCYIKTGNKYTEVKVSGCKYFKNTVILKFEGLDKIEDVEKYIRSEIYVDRDDALALEDGEYYLADLIGLDVYEENGNKLGKIKDYLETPVQIVYIIEQEEEGKKDIMIPDVPEFIKDINLEENKMTVKLLKGMI</sequence>
<dbReference type="InterPro" id="IPR011961">
    <property type="entry name" value="RimM"/>
</dbReference>
<keyword evidence="4 5" id="KW-0143">Chaperone</keyword>
<dbReference type="Gene3D" id="2.40.30.60">
    <property type="entry name" value="RimM"/>
    <property type="match status" value="1"/>
</dbReference>
<name>A0A1T4LV84_9FIRM</name>
<evidence type="ECO:0000313" key="8">
    <source>
        <dbReference type="EMBL" id="SJZ58408.1"/>
    </source>
</evidence>
<keyword evidence="1 5" id="KW-0963">Cytoplasm</keyword>
<organism evidence="8 9">
    <name type="scientific">Eubacterium ruminantium</name>
    <dbReference type="NCBI Taxonomy" id="42322"/>
    <lineage>
        <taxon>Bacteria</taxon>
        <taxon>Bacillati</taxon>
        <taxon>Bacillota</taxon>
        <taxon>Clostridia</taxon>
        <taxon>Eubacteriales</taxon>
        <taxon>Eubacteriaceae</taxon>
        <taxon>Eubacterium</taxon>
    </lineage>
</organism>
<dbReference type="InterPro" id="IPR009000">
    <property type="entry name" value="Transl_B-barrel_sf"/>
</dbReference>
<reference evidence="8 9" key="1">
    <citation type="submission" date="2017-02" db="EMBL/GenBank/DDBJ databases">
        <authorList>
            <person name="Peterson S.W."/>
        </authorList>
    </citation>
    <scope>NUCLEOTIDE SEQUENCE [LARGE SCALE GENOMIC DNA]</scope>
    <source>
        <strain evidence="8 9">ATCC 17233</strain>
    </source>
</reference>
<dbReference type="InterPro" id="IPR036976">
    <property type="entry name" value="RimM_N_sf"/>
</dbReference>
<comment type="subunit">
    <text evidence="5">Binds ribosomal protein uS19.</text>
</comment>
<feature type="domain" description="RimM N-terminal" evidence="6">
    <location>
        <begin position="7"/>
        <end position="88"/>
    </location>
</feature>
<comment type="subcellular location">
    <subcellularLocation>
        <location evidence="5">Cytoplasm</location>
    </subcellularLocation>
</comment>
<dbReference type="GO" id="GO:0042274">
    <property type="term" value="P:ribosomal small subunit biogenesis"/>
    <property type="evidence" value="ECO:0007669"/>
    <property type="project" value="UniProtKB-UniRule"/>
</dbReference>
<dbReference type="OrthoDB" id="9810331at2"/>
<comment type="similarity">
    <text evidence="5">Belongs to the RimM family.</text>
</comment>
<comment type="function">
    <text evidence="5">An accessory protein needed during the final step in the assembly of 30S ribosomal subunit, possibly for assembly of the head region. Essential for efficient processing of 16S rRNA. May be needed both before and after RbfA during the maturation of 16S rRNA. It has affinity for free ribosomal 30S subunits but not for 70S ribosomes.</text>
</comment>
<keyword evidence="2 5" id="KW-0690">Ribosome biogenesis</keyword>
<dbReference type="RefSeq" id="WP_078786793.1">
    <property type="nucleotide sequence ID" value="NZ_FMTO01000004.1"/>
</dbReference>
<dbReference type="NCBIfam" id="TIGR02273">
    <property type="entry name" value="16S_RimM"/>
    <property type="match status" value="1"/>
</dbReference>
<dbReference type="AlphaFoldDB" id="A0A1T4LV84"/>
<dbReference type="Pfam" id="PF24986">
    <property type="entry name" value="PRC_RimM"/>
    <property type="match status" value="1"/>
</dbReference>
<evidence type="ECO:0000256" key="4">
    <source>
        <dbReference type="ARBA" id="ARBA00023186"/>
    </source>
</evidence>
<dbReference type="EMBL" id="FUXA01000006">
    <property type="protein sequence ID" value="SJZ58408.1"/>
    <property type="molecule type" value="Genomic_DNA"/>
</dbReference>
<dbReference type="HAMAP" id="MF_00014">
    <property type="entry name" value="Ribosome_mat_RimM"/>
    <property type="match status" value="1"/>
</dbReference>
<dbReference type="Proteomes" id="UP000189857">
    <property type="component" value="Unassembled WGS sequence"/>
</dbReference>
<dbReference type="PANTHER" id="PTHR33692">
    <property type="entry name" value="RIBOSOME MATURATION FACTOR RIMM"/>
    <property type="match status" value="1"/>
</dbReference>
<evidence type="ECO:0000259" key="7">
    <source>
        <dbReference type="Pfam" id="PF24986"/>
    </source>
</evidence>
<dbReference type="Gene3D" id="2.30.30.240">
    <property type="entry name" value="PRC-barrel domain"/>
    <property type="match status" value="1"/>
</dbReference>
<proteinExistence type="inferred from homology"/>
<dbReference type="GO" id="GO:0005840">
    <property type="term" value="C:ribosome"/>
    <property type="evidence" value="ECO:0007669"/>
    <property type="project" value="InterPro"/>
</dbReference>
<dbReference type="GO" id="GO:0006364">
    <property type="term" value="P:rRNA processing"/>
    <property type="evidence" value="ECO:0007669"/>
    <property type="project" value="UniProtKB-UniRule"/>
</dbReference>
<gene>
    <name evidence="5" type="primary">rimM</name>
    <name evidence="8" type="ORF">SAMN02745110_00943</name>
</gene>
<comment type="domain">
    <text evidence="5">The PRC barrel domain binds ribosomal protein uS19.</text>
</comment>
<dbReference type="GO" id="GO:0005737">
    <property type="term" value="C:cytoplasm"/>
    <property type="evidence" value="ECO:0007669"/>
    <property type="project" value="UniProtKB-SubCell"/>
</dbReference>
<dbReference type="GO" id="GO:0043022">
    <property type="term" value="F:ribosome binding"/>
    <property type="evidence" value="ECO:0007669"/>
    <property type="project" value="InterPro"/>
</dbReference>
<dbReference type="InterPro" id="IPR011033">
    <property type="entry name" value="PRC_barrel-like_sf"/>
</dbReference>
<evidence type="ECO:0000259" key="6">
    <source>
        <dbReference type="Pfam" id="PF01782"/>
    </source>
</evidence>
<dbReference type="PANTHER" id="PTHR33692:SF1">
    <property type="entry name" value="RIBOSOME MATURATION FACTOR RIMM"/>
    <property type="match status" value="1"/>
</dbReference>
<evidence type="ECO:0000313" key="9">
    <source>
        <dbReference type="Proteomes" id="UP000189857"/>
    </source>
</evidence>
<dbReference type="SUPFAM" id="SSF50346">
    <property type="entry name" value="PRC-barrel domain"/>
    <property type="match status" value="1"/>
</dbReference>
<keyword evidence="9" id="KW-1185">Reference proteome</keyword>
<evidence type="ECO:0000256" key="2">
    <source>
        <dbReference type="ARBA" id="ARBA00022517"/>
    </source>
</evidence>
<evidence type="ECO:0000256" key="1">
    <source>
        <dbReference type="ARBA" id="ARBA00022490"/>
    </source>
</evidence>
<feature type="domain" description="Ribosome maturation factor RimM PRC barrel" evidence="7">
    <location>
        <begin position="101"/>
        <end position="168"/>
    </location>
</feature>
<evidence type="ECO:0000256" key="3">
    <source>
        <dbReference type="ARBA" id="ARBA00022552"/>
    </source>
</evidence>
<dbReference type="InterPro" id="IPR002676">
    <property type="entry name" value="RimM_N"/>
</dbReference>
<accession>A0A1T4LV84</accession>
<dbReference type="InterPro" id="IPR056792">
    <property type="entry name" value="PRC_RimM"/>
</dbReference>
<evidence type="ECO:0000256" key="5">
    <source>
        <dbReference type="HAMAP-Rule" id="MF_00014"/>
    </source>
</evidence>
<dbReference type="Pfam" id="PF01782">
    <property type="entry name" value="RimM"/>
    <property type="match status" value="1"/>
</dbReference>
<dbReference type="SUPFAM" id="SSF50447">
    <property type="entry name" value="Translation proteins"/>
    <property type="match status" value="1"/>
</dbReference>